<gene>
    <name evidence="3" type="ORF">PINE0816_LOCUS7286</name>
</gene>
<feature type="compositionally biased region" description="Polar residues" evidence="1">
    <location>
        <begin position="49"/>
        <end position="63"/>
    </location>
</feature>
<dbReference type="AlphaFoldDB" id="A0A7S0C406"/>
<name>A0A7S0C406_9STRA</name>
<dbReference type="Pfam" id="PF00498">
    <property type="entry name" value="FHA"/>
    <property type="match status" value="1"/>
</dbReference>
<sequence length="211" mass="23201">MTVEDFINHVVELRKADVMKTAHSICESLDQQFKEGIVEIRATQRELSEQSQRQPLGPVNPNQQDQINIVGGGIILEKNQSVHQSVSADPAVDSEEKDITGLEVIIMSGPHKGSTYTLRPKFRAPCYIGRSTGKKYRERGISLKNDGEASTNHAKIGMDKDGILFFADTGSTNGSFIGDVILEEGNPYHIKNGDVLMVGSSDLKMVYSYST</sequence>
<evidence type="ECO:0000259" key="2">
    <source>
        <dbReference type="PROSITE" id="PS50006"/>
    </source>
</evidence>
<reference evidence="3" key="1">
    <citation type="submission" date="2021-01" db="EMBL/GenBank/DDBJ databases">
        <authorList>
            <person name="Corre E."/>
            <person name="Pelletier E."/>
            <person name="Niang G."/>
            <person name="Scheremetjew M."/>
            <person name="Finn R."/>
            <person name="Kale V."/>
            <person name="Holt S."/>
            <person name="Cochrane G."/>
            <person name="Meng A."/>
            <person name="Brown T."/>
            <person name="Cohen L."/>
        </authorList>
    </citation>
    <scope>NUCLEOTIDE SEQUENCE</scope>
    <source>
        <strain evidence="3">CCAP1064/1</strain>
    </source>
</reference>
<protein>
    <recommendedName>
        <fullName evidence="2">FHA domain-containing protein</fullName>
    </recommendedName>
</protein>
<dbReference type="PROSITE" id="PS50006">
    <property type="entry name" value="FHA_DOMAIN"/>
    <property type="match status" value="1"/>
</dbReference>
<feature type="region of interest" description="Disordered" evidence="1">
    <location>
        <begin position="44"/>
        <end position="63"/>
    </location>
</feature>
<proteinExistence type="predicted"/>
<dbReference type="EMBL" id="HBEL01015238">
    <property type="protein sequence ID" value="CAD8411163.1"/>
    <property type="molecule type" value="Transcribed_RNA"/>
</dbReference>
<feature type="domain" description="FHA" evidence="2">
    <location>
        <begin position="126"/>
        <end position="182"/>
    </location>
</feature>
<dbReference type="SUPFAM" id="SSF49879">
    <property type="entry name" value="SMAD/FHA domain"/>
    <property type="match status" value="1"/>
</dbReference>
<accession>A0A7S0C406</accession>
<evidence type="ECO:0000313" key="3">
    <source>
        <dbReference type="EMBL" id="CAD8411163.1"/>
    </source>
</evidence>
<evidence type="ECO:0000256" key="1">
    <source>
        <dbReference type="SAM" id="MobiDB-lite"/>
    </source>
</evidence>
<dbReference type="Gene3D" id="2.60.200.20">
    <property type="match status" value="1"/>
</dbReference>
<dbReference type="InterPro" id="IPR000253">
    <property type="entry name" value="FHA_dom"/>
</dbReference>
<organism evidence="3">
    <name type="scientific">Proboscia inermis</name>
    <dbReference type="NCBI Taxonomy" id="420281"/>
    <lineage>
        <taxon>Eukaryota</taxon>
        <taxon>Sar</taxon>
        <taxon>Stramenopiles</taxon>
        <taxon>Ochrophyta</taxon>
        <taxon>Bacillariophyta</taxon>
        <taxon>Coscinodiscophyceae</taxon>
        <taxon>Rhizosoleniophycidae</taxon>
        <taxon>Rhizosoleniales</taxon>
        <taxon>Rhizosoleniaceae</taxon>
        <taxon>Proboscia</taxon>
    </lineage>
</organism>
<dbReference type="InterPro" id="IPR008984">
    <property type="entry name" value="SMAD_FHA_dom_sf"/>
</dbReference>